<dbReference type="Pfam" id="PF01071">
    <property type="entry name" value="GARS_A"/>
    <property type="match status" value="1"/>
</dbReference>
<evidence type="ECO:0000256" key="12">
    <source>
        <dbReference type="ARBA" id="ARBA00042242"/>
    </source>
</evidence>
<comment type="cofactor">
    <cofactor evidence="2">
        <name>Mg(2+)</name>
        <dbReference type="ChEBI" id="CHEBI:18420"/>
    </cofactor>
</comment>
<dbReference type="NCBIfam" id="TIGR00877">
    <property type="entry name" value="purD"/>
    <property type="match status" value="1"/>
</dbReference>
<comment type="catalytic activity">
    <reaction evidence="14">
        <text>5-phospho-beta-D-ribosylamine + glycine + ATP = N(1)-(5-phospho-beta-D-ribosyl)glycinamide + ADP + phosphate + H(+)</text>
        <dbReference type="Rhea" id="RHEA:17453"/>
        <dbReference type="ChEBI" id="CHEBI:15378"/>
        <dbReference type="ChEBI" id="CHEBI:30616"/>
        <dbReference type="ChEBI" id="CHEBI:43474"/>
        <dbReference type="ChEBI" id="CHEBI:57305"/>
        <dbReference type="ChEBI" id="CHEBI:58681"/>
        <dbReference type="ChEBI" id="CHEBI:143788"/>
        <dbReference type="ChEBI" id="CHEBI:456216"/>
        <dbReference type="EC" id="6.3.4.13"/>
    </reaction>
</comment>
<evidence type="ECO:0000256" key="4">
    <source>
        <dbReference type="ARBA" id="ARBA00013255"/>
    </source>
</evidence>
<comment type="cofactor">
    <cofactor evidence="1">
        <name>Mn(2+)</name>
        <dbReference type="ChEBI" id="CHEBI:29035"/>
    </cofactor>
</comment>
<sequence>MNILVIGQGGREHALAWKLAQSNKTDTVFVLPGNGGTENEPKCVNVALDINDFEAIKNLIIEKNIKLVVIGPEDPLVSGLVDYLDGLETLVFGPCAKGAQLEGSKIYSKEFMFENGIPTGAANSFTNSEKAKVFLEGCTYPIVLKADGLAAGKGVLVAEDLNSAKNWVDAVMQDSLFGSAGKNILIEECLFGTELSFMGILTPKEFIPFETSVDYKPLLDGNNGPNTGGMGCISPSPFMNDELKNTVMQKVVKPTIDGLNKLGIHYYGFMYFGLMVKDNNPKVLEFNCRLGDPETQCLMMQMESDLVDCLTDALKNNKVTINWKKGASMGVVIASDGYPGRYTINKQISFGDTKNLKVFHAGTKSTNGVLQTSGGRVFSVNYHGETLDLCSKYIYKNIEEVQFDGNIYRKDIGKIYES</sequence>
<dbReference type="Gene3D" id="3.30.1490.20">
    <property type="entry name" value="ATP-grasp fold, A domain"/>
    <property type="match status" value="1"/>
</dbReference>
<organism evidence="17 18">
    <name type="scientific">SAR86 cluster bacterium</name>
    <dbReference type="NCBI Taxonomy" id="2030880"/>
    <lineage>
        <taxon>Bacteria</taxon>
        <taxon>Pseudomonadati</taxon>
        <taxon>Pseudomonadota</taxon>
        <taxon>Gammaproteobacteria</taxon>
        <taxon>SAR86 cluster</taxon>
    </lineage>
</organism>
<keyword evidence="8 14" id="KW-0658">Purine biosynthesis</keyword>
<dbReference type="InterPro" id="IPR016185">
    <property type="entry name" value="PreATP-grasp_dom_sf"/>
</dbReference>
<dbReference type="InterPro" id="IPR013815">
    <property type="entry name" value="ATP_grasp_subdomain_1"/>
</dbReference>
<dbReference type="PANTHER" id="PTHR43472:SF1">
    <property type="entry name" value="PHOSPHORIBOSYLAMINE--GLYCINE LIGASE, CHLOROPLASTIC"/>
    <property type="match status" value="1"/>
</dbReference>
<dbReference type="SMART" id="SM01209">
    <property type="entry name" value="GARS_A"/>
    <property type="match status" value="1"/>
</dbReference>
<dbReference type="Gene3D" id="3.30.470.20">
    <property type="entry name" value="ATP-grasp fold, B domain"/>
    <property type="match status" value="1"/>
</dbReference>
<keyword evidence="6" id="KW-0479">Metal-binding</keyword>
<reference evidence="17 18" key="1">
    <citation type="submission" date="2019-02" db="EMBL/GenBank/DDBJ databases">
        <title>Prokaryotic population dynamics and viral predation in marine succession experiment using metagenomics: the confinement effect.</title>
        <authorList>
            <person name="Haro-Moreno J.M."/>
            <person name="Rodriguez-Valera F."/>
            <person name="Lopez-Perez M."/>
        </authorList>
    </citation>
    <scope>NUCLEOTIDE SEQUENCE [LARGE SCALE GENOMIC DNA]</scope>
    <source>
        <strain evidence="17">MED-G166</strain>
    </source>
</reference>
<dbReference type="SUPFAM" id="SSF51246">
    <property type="entry name" value="Rudiment single hybrid motif"/>
    <property type="match status" value="1"/>
</dbReference>
<evidence type="ECO:0000256" key="8">
    <source>
        <dbReference type="ARBA" id="ARBA00022755"/>
    </source>
</evidence>
<dbReference type="GO" id="GO:0005524">
    <property type="term" value="F:ATP binding"/>
    <property type="evidence" value="ECO:0007669"/>
    <property type="project" value="UniProtKB-UniRule"/>
</dbReference>
<evidence type="ECO:0000256" key="9">
    <source>
        <dbReference type="ARBA" id="ARBA00022840"/>
    </source>
</evidence>
<dbReference type="GO" id="GO:0006189">
    <property type="term" value="P:'de novo' IMP biosynthetic process"/>
    <property type="evidence" value="ECO:0007669"/>
    <property type="project" value="UniProtKB-UniRule"/>
</dbReference>
<dbReference type="InterPro" id="IPR011054">
    <property type="entry name" value="Rudment_hybrid_motif"/>
</dbReference>
<dbReference type="InterPro" id="IPR020559">
    <property type="entry name" value="PRibGlycinamide_synth_CS"/>
</dbReference>
<proteinExistence type="inferred from homology"/>
<evidence type="ECO:0000256" key="10">
    <source>
        <dbReference type="ARBA" id="ARBA00023211"/>
    </source>
</evidence>
<dbReference type="GO" id="GO:0009113">
    <property type="term" value="P:purine nucleobase biosynthetic process"/>
    <property type="evidence" value="ECO:0007669"/>
    <property type="project" value="InterPro"/>
</dbReference>
<dbReference type="InterPro" id="IPR011761">
    <property type="entry name" value="ATP-grasp"/>
</dbReference>
<protein>
    <recommendedName>
        <fullName evidence="4 14">Phosphoribosylamine--glycine ligase</fullName>
        <ecNumber evidence="4 14">6.3.4.13</ecNumber>
    </recommendedName>
    <alternativeName>
        <fullName evidence="14">GARS</fullName>
    </alternativeName>
    <alternativeName>
        <fullName evidence="12 14">Glycinamide ribonucleotide synthetase</fullName>
    </alternativeName>
    <alternativeName>
        <fullName evidence="13 14">Phosphoribosylglycinamide synthetase</fullName>
    </alternativeName>
</protein>
<feature type="domain" description="ATP-grasp" evidence="16">
    <location>
        <begin position="109"/>
        <end position="315"/>
    </location>
</feature>
<keyword evidence="5 14" id="KW-0436">Ligase</keyword>
<dbReference type="PANTHER" id="PTHR43472">
    <property type="entry name" value="PHOSPHORIBOSYLAMINE--GLYCINE LIGASE"/>
    <property type="match status" value="1"/>
</dbReference>
<dbReference type="AlphaFoldDB" id="A0A520MT59"/>
<keyword evidence="10" id="KW-0464">Manganese</keyword>
<evidence type="ECO:0000256" key="13">
    <source>
        <dbReference type="ARBA" id="ARBA00042864"/>
    </source>
</evidence>
<dbReference type="FunFam" id="3.40.50.20:FF:000006">
    <property type="entry name" value="Phosphoribosylamine--glycine ligase, chloroplastic"/>
    <property type="match status" value="1"/>
</dbReference>
<comment type="pathway">
    <text evidence="3 14">Purine metabolism; IMP biosynthesis via de novo pathway; N(1)-(5-phospho-D-ribosyl)glycinamide from 5-phospho-alpha-D-ribose 1-diphosphate: step 2/2.</text>
</comment>
<evidence type="ECO:0000256" key="5">
    <source>
        <dbReference type="ARBA" id="ARBA00022598"/>
    </source>
</evidence>
<evidence type="ECO:0000313" key="17">
    <source>
        <dbReference type="EMBL" id="RZO24399.1"/>
    </source>
</evidence>
<keyword evidence="7 15" id="KW-0547">Nucleotide-binding</keyword>
<evidence type="ECO:0000256" key="1">
    <source>
        <dbReference type="ARBA" id="ARBA00001936"/>
    </source>
</evidence>
<evidence type="ECO:0000256" key="15">
    <source>
        <dbReference type="PROSITE-ProRule" id="PRU00409"/>
    </source>
</evidence>
<dbReference type="SMART" id="SM01210">
    <property type="entry name" value="GARS_C"/>
    <property type="match status" value="1"/>
</dbReference>
<dbReference type="EMBL" id="SHBL01000008">
    <property type="protein sequence ID" value="RZO24399.1"/>
    <property type="molecule type" value="Genomic_DNA"/>
</dbReference>
<dbReference type="UniPathway" id="UPA00074">
    <property type="reaction ID" value="UER00125"/>
</dbReference>
<dbReference type="PROSITE" id="PS00184">
    <property type="entry name" value="GARS"/>
    <property type="match status" value="1"/>
</dbReference>
<gene>
    <name evidence="14 17" type="primary">purD</name>
    <name evidence="17" type="ORF">EVA99_01705</name>
</gene>
<dbReference type="InterPro" id="IPR020561">
    <property type="entry name" value="PRibGlycinamid_synth_ATP-grasp"/>
</dbReference>
<dbReference type="SUPFAM" id="SSF52440">
    <property type="entry name" value="PreATP-grasp domain"/>
    <property type="match status" value="1"/>
</dbReference>
<evidence type="ECO:0000259" key="16">
    <source>
        <dbReference type="PROSITE" id="PS50975"/>
    </source>
</evidence>
<dbReference type="InterPro" id="IPR020560">
    <property type="entry name" value="PRibGlycinamide_synth_C-dom"/>
</dbReference>
<evidence type="ECO:0000313" key="18">
    <source>
        <dbReference type="Proteomes" id="UP000320146"/>
    </source>
</evidence>
<dbReference type="EC" id="6.3.4.13" evidence="4 14"/>
<evidence type="ECO:0000256" key="14">
    <source>
        <dbReference type="HAMAP-Rule" id="MF_00138"/>
    </source>
</evidence>
<evidence type="ECO:0000256" key="3">
    <source>
        <dbReference type="ARBA" id="ARBA00005174"/>
    </source>
</evidence>
<dbReference type="InterPro" id="IPR037123">
    <property type="entry name" value="PRibGlycinamide_synth_C_sf"/>
</dbReference>
<evidence type="ECO:0000256" key="2">
    <source>
        <dbReference type="ARBA" id="ARBA00001946"/>
    </source>
</evidence>
<dbReference type="GO" id="GO:0004637">
    <property type="term" value="F:phosphoribosylamine-glycine ligase activity"/>
    <property type="evidence" value="ECO:0007669"/>
    <property type="project" value="UniProtKB-UniRule"/>
</dbReference>
<keyword evidence="9 15" id="KW-0067">ATP-binding</keyword>
<evidence type="ECO:0000256" key="6">
    <source>
        <dbReference type="ARBA" id="ARBA00022723"/>
    </source>
</evidence>
<dbReference type="InterPro" id="IPR000115">
    <property type="entry name" value="PRibGlycinamide_synth"/>
</dbReference>
<dbReference type="InterPro" id="IPR020562">
    <property type="entry name" value="PRibGlycinamide_synth_N"/>
</dbReference>
<comment type="similarity">
    <text evidence="11 14">Belongs to the GARS family.</text>
</comment>
<name>A0A520MT59_9GAMM</name>
<accession>A0A520MT59</accession>
<dbReference type="GO" id="GO:0046872">
    <property type="term" value="F:metal ion binding"/>
    <property type="evidence" value="ECO:0007669"/>
    <property type="project" value="UniProtKB-KW"/>
</dbReference>
<evidence type="ECO:0000256" key="11">
    <source>
        <dbReference type="ARBA" id="ARBA00038345"/>
    </source>
</evidence>
<dbReference type="Proteomes" id="UP000320146">
    <property type="component" value="Unassembled WGS sequence"/>
</dbReference>
<dbReference type="Gene3D" id="3.40.50.20">
    <property type="match status" value="1"/>
</dbReference>
<dbReference type="SUPFAM" id="SSF56059">
    <property type="entry name" value="Glutathione synthetase ATP-binding domain-like"/>
    <property type="match status" value="1"/>
</dbReference>
<dbReference type="HAMAP" id="MF_00138">
    <property type="entry name" value="GARS"/>
    <property type="match status" value="1"/>
</dbReference>
<dbReference type="Pfam" id="PF02844">
    <property type="entry name" value="GARS_N"/>
    <property type="match status" value="1"/>
</dbReference>
<dbReference type="Gene3D" id="3.90.600.10">
    <property type="entry name" value="Phosphoribosylglycinamide synthetase, C-terminal domain"/>
    <property type="match status" value="1"/>
</dbReference>
<evidence type="ECO:0000256" key="7">
    <source>
        <dbReference type="ARBA" id="ARBA00022741"/>
    </source>
</evidence>
<dbReference type="PROSITE" id="PS50975">
    <property type="entry name" value="ATP_GRASP"/>
    <property type="match status" value="1"/>
</dbReference>
<comment type="caution">
    <text evidence="17">The sequence shown here is derived from an EMBL/GenBank/DDBJ whole genome shotgun (WGS) entry which is preliminary data.</text>
</comment>
<dbReference type="Pfam" id="PF02843">
    <property type="entry name" value="GARS_C"/>
    <property type="match status" value="1"/>
</dbReference>